<sequence>MHTAFDGRRWRVTPDTIDEFRARDRLVGTYRENSEDGTLPRSTESDLVHAHTGPHLAQQLYPHGLFNSATALQPPAGTRIAYSA</sequence>
<protein>
    <submittedName>
        <fullName evidence="1">Uncharacterized protein</fullName>
    </submittedName>
</protein>
<proteinExistence type="predicted"/>
<accession>R4TB62</accession>
<reference evidence="1 2" key="1">
    <citation type="journal article" date="2013" name="BMC Genomics">
        <title>ContigScape: a Cytoscape plugin facilitating microbial genome gap closing.</title>
        <authorList>
            <person name="Tang B."/>
            <person name="Wang Q."/>
            <person name="Yang M."/>
            <person name="Xie F."/>
            <person name="Zhu Y."/>
            <person name="Zhuo Y."/>
            <person name="Wang S."/>
            <person name="Gao H."/>
            <person name="Ding X."/>
            <person name="Zhang L."/>
            <person name="Zhao G."/>
            <person name="Zheng H."/>
        </authorList>
    </citation>
    <scope>NUCLEOTIDE SEQUENCE [LARGE SCALE GENOMIC DNA]</scope>
    <source>
        <strain evidence="1 2">HCCB10007</strain>
    </source>
</reference>
<keyword evidence="2" id="KW-1185">Reference proteome</keyword>
<dbReference type="KEGG" id="aoi:AORI_5484"/>
<evidence type="ECO:0000313" key="2">
    <source>
        <dbReference type="Proteomes" id="UP000013968"/>
    </source>
</evidence>
<dbReference type="EMBL" id="CP003410">
    <property type="protein sequence ID" value="AGM08067.1"/>
    <property type="molecule type" value="Genomic_DNA"/>
</dbReference>
<evidence type="ECO:0000313" key="1">
    <source>
        <dbReference type="EMBL" id="AGM08067.1"/>
    </source>
</evidence>
<organism evidence="1 2">
    <name type="scientific">Amycolatopsis keratiniphila</name>
    <dbReference type="NCBI Taxonomy" id="129921"/>
    <lineage>
        <taxon>Bacteria</taxon>
        <taxon>Bacillati</taxon>
        <taxon>Actinomycetota</taxon>
        <taxon>Actinomycetes</taxon>
        <taxon>Pseudonocardiales</taxon>
        <taxon>Pseudonocardiaceae</taxon>
        <taxon>Amycolatopsis</taxon>
        <taxon>Amycolatopsis japonica group</taxon>
    </lineage>
</organism>
<dbReference type="AlphaFoldDB" id="R4TB62"/>
<dbReference type="Proteomes" id="UP000013968">
    <property type="component" value="Chromosome"/>
</dbReference>
<dbReference type="HOGENOM" id="CLU_2520337_0_0_11"/>
<gene>
    <name evidence="1" type="ORF">AORI_5484</name>
</gene>
<name>R4TB62_9PSEU</name>